<dbReference type="OrthoDB" id="2543069at2"/>
<dbReference type="InterPro" id="IPR004027">
    <property type="entry name" value="SEC_C_motif"/>
</dbReference>
<accession>T0C002</accession>
<dbReference type="KEGG" id="aaco:K1I37_20695"/>
<dbReference type="Proteomes" id="UP000829401">
    <property type="component" value="Chromosome"/>
</dbReference>
<dbReference type="Gene3D" id="3.10.450.50">
    <property type="match status" value="1"/>
</dbReference>
<name>T0C002_ALIAG</name>
<protein>
    <submittedName>
        <fullName evidence="1">SEC-C domain-containing protein</fullName>
    </submittedName>
</protein>
<dbReference type="SUPFAM" id="SSF103642">
    <property type="entry name" value="Sec-C motif"/>
    <property type="match status" value="1"/>
</dbReference>
<dbReference type="STRING" id="1356854.N007_06795"/>
<sequence>MEKDDIKRYLQNFKGTMLDARIRDRLAEIKQVEVENGDQAGAKDTWCLEQVYKIVNHYVSAYSCLKENKHFDAWNHYDRADIEFSFLKKHLDYTDNKFKLLFIYNYIPKFQKLFPYQYFMSRESIVKSEHCSVCGQKLSLRQSCGHHVGEIYNGEQCFRVVDDLEFLGMAIVKNPFDKYTVLFPQGMEYNYHMLDKLVEHLDSPFEKWDLRISKELRKEYRNIGRNKPCPCNSGEKYKKCCYQSGNDRYEHYRILFLEKKTNFYEPVTMINTWK</sequence>
<dbReference type="eggNOG" id="COG3012">
    <property type="taxonomic scope" value="Bacteria"/>
</dbReference>
<dbReference type="Pfam" id="PF02810">
    <property type="entry name" value="SEC-C"/>
    <property type="match status" value="1"/>
</dbReference>
<dbReference type="EMBL" id="CP080467">
    <property type="protein sequence ID" value="UNO48966.1"/>
    <property type="molecule type" value="Genomic_DNA"/>
</dbReference>
<proteinExistence type="predicted"/>
<accession>A0A9E7CYD0</accession>
<organism evidence="1 2">
    <name type="scientific">Alicyclobacillus acidoterrestris (strain ATCC 49025 / DSM 3922 / CIP 106132 / NCIMB 13137 / GD3B)</name>
    <dbReference type="NCBI Taxonomy" id="1356854"/>
    <lineage>
        <taxon>Bacteria</taxon>
        <taxon>Bacillati</taxon>
        <taxon>Bacillota</taxon>
        <taxon>Bacilli</taxon>
        <taxon>Bacillales</taxon>
        <taxon>Alicyclobacillaceae</taxon>
        <taxon>Alicyclobacillus</taxon>
    </lineage>
</organism>
<gene>
    <name evidence="1" type="ORF">K1I37_20695</name>
</gene>
<evidence type="ECO:0000313" key="1">
    <source>
        <dbReference type="EMBL" id="UNO48966.1"/>
    </source>
</evidence>
<reference evidence="2" key="1">
    <citation type="journal article" date="2022" name="G3 (Bethesda)">
        <title>Unveiling the complete genome sequence of Alicyclobacillus acidoterrestris DSM 3922T, a taint-producing strain.</title>
        <authorList>
            <person name="Leonardo I.C."/>
            <person name="Barreto Crespo M.T."/>
            <person name="Gaspar F.B."/>
        </authorList>
    </citation>
    <scope>NUCLEOTIDE SEQUENCE [LARGE SCALE GENOMIC DNA]</scope>
    <source>
        <strain evidence="2">DSM 3922</strain>
    </source>
</reference>
<evidence type="ECO:0000313" key="2">
    <source>
        <dbReference type="Proteomes" id="UP000829401"/>
    </source>
</evidence>
<keyword evidence="2" id="KW-1185">Reference proteome</keyword>
<dbReference type="AlphaFoldDB" id="T0C002"/>